<dbReference type="EMBL" id="CP006655">
    <property type="protein sequence ID" value="AGT11657.1"/>
    <property type="molecule type" value="Genomic_DNA"/>
</dbReference>
<protein>
    <submittedName>
        <fullName evidence="6">Transcriptional regulator, AsnC family</fullName>
    </submittedName>
</protein>
<gene>
    <name evidence="6" type="ORF">JCM7686_pAMI8p157</name>
</gene>
<dbReference type="Proteomes" id="UP000015480">
    <property type="component" value="Plasmid pAMI8"/>
</dbReference>
<keyword evidence="6" id="KW-0614">Plasmid</keyword>
<dbReference type="InterPro" id="IPR019888">
    <property type="entry name" value="Tscrpt_reg_AsnC-like"/>
</dbReference>
<dbReference type="PATRIC" id="fig|1367847.3.peg.4634"/>
<dbReference type="SUPFAM" id="SSF46785">
    <property type="entry name" value="Winged helix' DNA-binding domain"/>
    <property type="match status" value="1"/>
</dbReference>
<evidence type="ECO:0000256" key="2">
    <source>
        <dbReference type="ARBA" id="ARBA00023125"/>
    </source>
</evidence>
<dbReference type="GO" id="GO:0006355">
    <property type="term" value="P:regulation of DNA-templated transcription"/>
    <property type="evidence" value="ECO:0007669"/>
    <property type="project" value="UniProtKB-ARBA"/>
</dbReference>
<dbReference type="InterPro" id="IPR036390">
    <property type="entry name" value="WH_DNA-bd_sf"/>
</dbReference>
<sequence>MTRLDETDRRILRALQKDGRMQKVELAAQVGLSPSPCLRRAKALEEAGVIQRYVAVLDPAEIGMVNSPERPAQSGDQGRSFDCRA</sequence>
<keyword evidence="7" id="KW-1185">Reference proteome</keyword>
<geneLocation type="plasmid" evidence="6 7">
    <name>pAMI8</name>
</geneLocation>
<evidence type="ECO:0000313" key="6">
    <source>
        <dbReference type="EMBL" id="AGT11657.1"/>
    </source>
</evidence>
<organism evidence="6 7">
    <name type="scientific">Paracoccus aminophilus JCM 7686</name>
    <dbReference type="NCBI Taxonomy" id="1367847"/>
    <lineage>
        <taxon>Bacteria</taxon>
        <taxon>Pseudomonadati</taxon>
        <taxon>Pseudomonadota</taxon>
        <taxon>Alphaproteobacteria</taxon>
        <taxon>Rhodobacterales</taxon>
        <taxon>Paracoccaceae</taxon>
        <taxon>Paracoccus</taxon>
    </lineage>
</organism>
<dbReference type="InterPro" id="IPR036388">
    <property type="entry name" value="WH-like_DNA-bd_sf"/>
</dbReference>
<dbReference type="SMART" id="SM00344">
    <property type="entry name" value="HTH_ASNC"/>
    <property type="match status" value="1"/>
</dbReference>
<dbReference type="GO" id="GO:0043565">
    <property type="term" value="F:sequence-specific DNA binding"/>
    <property type="evidence" value="ECO:0007669"/>
    <property type="project" value="InterPro"/>
</dbReference>
<dbReference type="PANTHER" id="PTHR30154">
    <property type="entry name" value="LEUCINE-RESPONSIVE REGULATORY PROTEIN"/>
    <property type="match status" value="1"/>
</dbReference>
<dbReference type="AlphaFoldDB" id="S5Y2H4"/>
<dbReference type="Gene3D" id="1.10.10.10">
    <property type="entry name" value="Winged helix-like DNA-binding domain superfamily/Winged helix DNA-binding domain"/>
    <property type="match status" value="1"/>
</dbReference>
<evidence type="ECO:0000259" key="5">
    <source>
        <dbReference type="PROSITE" id="PS50956"/>
    </source>
</evidence>
<name>S5Y2H4_PARAH</name>
<dbReference type="GO" id="GO:0043200">
    <property type="term" value="P:response to amino acid"/>
    <property type="evidence" value="ECO:0007669"/>
    <property type="project" value="TreeGrafter"/>
</dbReference>
<dbReference type="OrthoDB" id="9803143at2"/>
<dbReference type="CDD" id="cd00090">
    <property type="entry name" value="HTH_ARSR"/>
    <property type="match status" value="1"/>
</dbReference>
<feature type="region of interest" description="Disordered" evidence="4">
    <location>
        <begin position="65"/>
        <end position="85"/>
    </location>
</feature>
<dbReference type="PRINTS" id="PR00033">
    <property type="entry name" value="HTHASNC"/>
</dbReference>
<evidence type="ECO:0000256" key="1">
    <source>
        <dbReference type="ARBA" id="ARBA00023015"/>
    </source>
</evidence>
<dbReference type="PROSITE" id="PS50956">
    <property type="entry name" value="HTH_ASNC_2"/>
    <property type="match status" value="1"/>
</dbReference>
<dbReference type="FunFam" id="1.10.10.10:FF:000186">
    <property type="entry name" value="AsnC family transcriptional regulator"/>
    <property type="match status" value="1"/>
</dbReference>
<dbReference type="GO" id="GO:0005829">
    <property type="term" value="C:cytosol"/>
    <property type="evidence" value="ECO:0007669"/>
    <property type="project" value="TreeGrafter"/>
</dbReference>
<dbReference type="Pfam" id="PF13412">
    <property type="entry name" value="HTH_24"/>
    <property type="match status" value="1"/>
</dbReference>
<evidence type="ECO:0000313" key="7">
    <source>
        <dbReference type="Proteomes" id="UP000015480"/>
    </source>
</evidence>
<accession>S5Y2H4</accession>
<evidence type="ECO:0000256" key="3">
    <source>
        <dbReference type="ARBA" id="ARBA00023163"/>
    </source>
</evidence>
<keyword evidence="2" id="KW-0238">DNA-binding</keyword>
<dbReference type="InterPro" id="IPR000485">
    <property type="entry name" value="AsnC-type_HTH_dom"/>
</dbReference>
<keyword evidence="3" id="KW-0804">Transcription</keyword>
<dbReference type="HOGENOM" id="CLU_2509638_0_0_5"/>
<reference evidence="6 7" key="1">
    <citation type="journal article" date="2014" name="BMC Genomics">
        <title>Architecture and functions of a multipartite genome of the methylotrophic bacterium Paracoccus aminophilus JCM 7686, containing primary and secondary chromids.</title>
        <authorList>
            <person name="Dziewit L."/>
            <person name="Czarnecki J."/>
            <person name="Wibberg D."/>
            <person name="Radlinska M."/>
            <person name="Mrozek P."/>
            <person name="Szymczak M."/>
            <person name="Schluter A."/>
            <person name="Puhler A."/>
            <person name="Bartosik D."/>
        </authorList>
    </citation>
    <scope>NUCLEOTIDE SEQUENCE [LARGE SCALE GENOMIC DNA]</scope>
    <source>
        <strain evidence="6">JCM 7686</strain>
        <plasmid evidence="7">Plasmid pAMI8</plasmid>
    </source>
</reference>
<dbReference type="InterPro" id="IPR011991">
    <property type="entry name" value="ArsR-like_HTH"/>
</dbReference>
<dbReference type="PANTHER" id="PTHR30154:SF34">
    <property type="entry name" value="TRANSCRIPTIONAL REGULATOR AZLB"/>
    <property type="match status" value="1"/>
</dbReference>
<feature type="domain" description="HTH asnC-type" evidence="5">
    <location>
        <begin position="4"/>
        <end position="65"/>
    </location>
</feature>
<dbReference type="KEGG" id="pami:JCM7686_pAMI8p157"/>
<evidence type="ECO:0000256" key="4">
    <source>
        <dbReference type="SAM" id="MobiDB-lite"/>
    </source>
</evidence>
<proteinExistence type="predicted"/>
<keyword evidence="1" id="KW-0805">Transcription regulation</keyword>